<dbReference type="Pfam" id="PF00171">
    <property type="entry name" value="Aldedh"/>
    <property type="match status" value="1"/>
</dbReference>
<comment type="similarity">
    <text evidence="1">Belongs to the aldehyde dehydrogenase family.</text>
</comment>
<comment type="caution">
    <text evidence="3">The sequence shown here is derived from an EMBL/GenBank/DDBJ whole genome shotgun (WGS) entry which is preliminary data.</text>
</comment>
<accession>A0AAD5XXG5</accession>
<protein>
    <recommendedName>
        <fullName evidence="2">Aldehyde dehydrogenase domain-containing protein</fullName>
    </recommendedName>
</protein>
<evidence type="ECO:0000259" key="2">
    <source>
        <dbReference type="Pfam" id="PF00171"/>
    </source>
</evidence>
<dbReference type="SUPFAM" id="SSF53720">
    <property type="entry name" value="ALDH-like"/>
    <property type="match status" value="1"/>
</dbReference>
<dbReference type="Proteomes" id="UP001211065">
    <property type="component" value="Unassembled WGS sequence"/>
</dbReference>
<evidence type="ECO:0000313" key="3">
    <source>
        <dbReference type="EMBL" id="KAJ3217023.1"/>
    </source>
</evidence>
<evidence type="ECO:0000313" key="4">
    <source>
        <dbReference type="Proteomes" id="UP001211065"/>
    </source>
</evidence>
<dbReference type="InterPro" id="IPR015590">
    <property type="entry name" value="Aldehyde_DH_dom"/>
</dbReference>
<feature type="domain" description="Aldehyde dehydrogenase" evidence="2">
    <location>
        <begin position="57"/>
        <end position="460"/>
    </location>
</feature>
<keyword evidence="4" id="KW-1185">Reference proteome</keyword>
<sequence length="467" mass="51778">MVSTIIHESQNAAETIYFDYIDGEFLAPTLPIPEAKHALHSLTLEVTSILKQTSTSDLERALNNSPDKLWQNDFAYRSVLLKNFILELNVQLDNIHQADLIDIGTLKSTCVDFTSWINVETMEKMFQKMNDFPFEKLHKDNDENLIGITRFVPKGKCLIICPSNAPIGSSLPQAILALMAGCSVIVKPSLNSLHSFQYVAKAVHAAGLPKEVFQLVNGGVDVGNYLIKSKKVKAVCFVGSTKVGLQISQELSKNLTPFEMELGGCNPFIVMKDADLNLAVDGLISVLTLINGQYCCGPSNILVHTDVKDEFLKLFMEKCEKDVRLGSSYDENSTMGPLCPGLAVNLLKTMDILRNFPNSKEICSAKLPINEKGYYVPPTIFTNIPKDFVPELFGPVTVLHEFETAEDAIELAMTADARLKGYIFGKSVEDVNLIRENVECTWWDCNLINFGSHDSFDMTGLSGFQRA</sequence>
<feature type="non-terminal residue" evidence="3">
    <location>
        <position position="467"/>
    </location>
</feature>
<proteinExistence type="inferred from homology"/>
<reference evidence="3" key="1">
    <citation type="submission" date="2020-05" db="EMBL/GenBank/DDBJ databases">
        <title>Phylogenomic resolution of chytrid fungi.</title>
        <authorList>
            <person name="Stajich J.E."/>
            <person name="Amses K."/>
            <person name="Simmons R."/>
            <person name="Seto K."/>
            <person name="Myers J."/>
            <person name="Bonds A."/>
            <person name="Quandt C.A."/>
            <person name="Barry K."/>
            <person name="Liu P."/>
            <person name="Grigoriev I."/>
            <person name="Longcore J.E."/>
            <person name="James T.Y."/>
        </authorList>
    </citation>
    <scope>NUCLEOTIDE SEQUENCE</scope>
    <source>
        <strain evidence="3">JEL0476</strain>
    </source>
</reference>
<organism evidence="3 4">
    <name type="scientific">Clydaea vesicula</name>
    <dbReference type="NCBI Taxonomy" id="447962"/>
    <lineage>
        <taxon>Eukaryota</taxon>
        <taxon>Fungi</taxon>
        <taxon>Fungi incertae sedis</taxon>
        <taxon>Chytridiomycota</taxon>
        <taxon>Chytridiomycota incertae sedis</taxon>
        <taxon>Chytridiomycetes</taxon>
        <taxon>Lobulomycetales</taxon>
        <taxon>Lobulomycetaceae</taxon>
        <taxon>Clydaea</taxon>
    </lineage>
</organism>
<evidence type="ECO:0000256" key="1">
    <source>
        <dbReference type="ARBA" id="ARBA00009986"/>
    </source>
</evidence>
<dbReference type="EMBL" id="JADGJW010000448">
    <property type="protein sequence ID" value="KAJ3217023.1"/>
    <property type="molecule type" value="Genomic_DNA"/>
</dbReference>
<dbReference type="Gene3D" id="3.40.605.10">
    <property type="entry name" value="Aldehyde Dehydrogenase, Chain A, domain 1"/>
    <property type="match status" value="1"/>
</dbReference>
<name>A0AAD5XXG5_9FUNG</name>
<dbReference type="GO" id="GO:0016620">
    <property type="term" value="F:oxidoreductase activity, acting on the aldehyde or oxo group of donors, NAD or NADP as acceptor"/>
    <property type="evidence" value="ECO:0007669"/>
    <property type="project" value="InterPro"/>
</dbReference>
<dbReference type="InterPro" id="IPR016162">
    <property type="entry name" value="Ald_DH_N"/>
</dbReference>
<dbReference type="PANTHER" id="PTHR11699">
    <property type="entry name" value="ALDEHYDE DEHYDROGENASE-RELATED"/>
    <property type="match status" value="1"/>
</dbReference>
<dbReference type="InterPro" id="IPR016163">
    <property type="entry name" value="Ald_DH_C"/>
</dbReference>
<gene>
    <name evidence="3" type="ORF">HK099_005626</name>
</gene>
<dbReference type="AlphaFoldDB" id="A0AAD5XXG5"/>
<dbReference type="Gene3D" id="3.40.309.10">
    <property type="entry name" value="Aldehyde Dehydrogenase, Chain A, domain 2"/>
    <property type="match status" value="1"/>
</dbReference>
<dbReference type="InterPro" id="IPR016161">
    <property type="entry name" value="Ald_DH/histidinol_DH"/>
</dbReference>